<protein>
    <submittedName>
        <fullName evidence="7">Aminopeptidase P family protein</fullName>
    </submittedName>
</protein>
<dbReference type="Pfam" id="PF16188">
    <property type="entry name" value="Peptidase_M24_C"/>
    <property type="match status" value="1"/>
</dbReference>
<dbReference type="SUPFAM" id="SSF55920">
    <property type="entry name" value="Creatinase/aminopeptidase"/>
    <property type="match status" value="1"/>
</dbReference>
<dbReference type="InterPro" id="IPR029149">
    <property type="entry name" value="Creatin/AminoP/Spt16_N"/>
</dbReference>
<evidence type="ECO:0000256" key="3">
    <source>
        <dbReference type="ARBA" id="ARBA00022801"/>
    </source>
</evidence>
<dbReference type="InterPro" id="IPR000994">
    <property type="entry name" value="Pept_M24"/>
</dbReference>
<dbReference type="EMBL" id="JAHWXP010000002">
    <property type="protein sequence ID" value="MBY8337025.1"/>
    <property type="molecule type" value="Genomic_DNA"/>
</dbReference>
<dbReference type="InterPro" id="IPR050422">
    <property type="entry name" value="X-Pro_aminopeptidase_P"/>
</dbReference>
<dbReference type="RefSeq" id="WP_222824610.1">
    <property type="nucleotide sequence ID" value="NZ_JAHWXP010000002.1"/>
</dbReference>
<comment type="similarity">
    <text evidence="1">Belongs to the peptidase M24B family.</text>
</comment>
<evidence type="ECO:0000313" key="8">
    <source>
        <dbReference type="Proteomes" id="UP000759298"/>
    </source>
</evidence>
<keyword evidence="2" id="KW-0479">Metal-binding</keyword>
<dbReference type="Pfam" id="PF00557">
    <property type="entry name" value="Peptidase_M24"/>
    <property type="match status" value="1"/>
</dbReference>
<keyword evidence="7" id="KW-0645">Protease</keyword>
<dbReference type="Gene3D" id="3.40.350.10">
    <property type="entry name" value="Creatinase/prolidase N-terminal domain"/>
    <property type="match status" value="2"/>
</dbReference>
<feature type="domain" description="Peptidase M24" evidence="4">
    <location>
        <begin position="312"/>
        <end position="540"/>
    </location>
</feature>
<name>A0ABS7PD87_9SPHN</name>
<reference evidence="7 8" key="1">
    <citation type="submission" date="2021-07" db="EMBL/GenBank/DDBJ databases">
        <title>Alteriqipengyuania abyssalis NZ-12B nov, sp.nov isolated from deep sea sponge in pacific ocean.</title>
        <authorList>
            <person name="Tareen S."/>
            <person name="Wink J."/>
        </authorList>
    </citation>
    <scope>NUCLEOTIDE SEQUENCE [LARGE SCALE GENOMIC DNA]</scope>
    <source>
        <strain evidence="7 8">NZ-12B</strain>
    </source>
</reference>
<dbReference type="SUPFAM" id="SSF53092">
    <property type="entry name" value="Creatinase/prolidase N-terminal domain"/>
    <property type="match status" value="1"/>
</dbReference>
<dbReference type="GO" id="GO:0004177">
    <property type="term" value="F:aminopeptidase activity"/>
    <property type="evidence" value="ECO:0007669"/>
    <property type="project" value="UniProtKB-KW"/>
</dbReference>
<evidence type="ECO:0000256" key="2">
    <source>
        <dbReference type="ARBA" id="ARBA00022723"/>
    </source>
</evidence>
<dbReference type="Pfam" id="PF16189">
    <property type="entry name" value="Creatinase_N_2"/>
    <property type="match status" value="1"/>
</dbReference>
<feature type="domain" description="Peptidase M24 C-terminal" evidence="6">
    <location>
        <begin position="551"/>
        <end position="614"/>
    </location>
</feature>
<dbReference type="Proteomes" id="UP000759298">
    <property type="component" value="Unassembled WGS sequence"/>
</dbReference>
<dbReference type="InterPro" id="IPR033740">
    <property type="entry name" value="Pept_M24B"/>
</dbReference>
<evidence type="ECO:0000256" key="1">
    <source>
        <dbReference type="ARBA" id="ARBA00008766"/>
    </source>
</evidence>
<dbReference type="Gene3D" id="3.90.230.10">
    <property type="entry name" value="Creatinase/methionine aminopeptidase superfamily"/>
    <property type="match status" value="1"/>
</dbReference>
<dbReference type="PANTHER" id="PTHR43763">
    <property type="entry name" value="XAA-PRO AMINOPEPTIDASE 1"/>
    <property type="match status" value="1"/>
</dbReference>
<dbReference type="InterPro" id="IPR000587">
    <property type="entry name" value="Creatinase_N"/>
</dbReference>
<keyword evidence="3" id="KW-0378">Hydrolase</keyword>
<dbReference type="Pfam" id="PF01321">
    <property type="entry name" value="Creatinase_N"/>
    <property type="match status" value="1"/>
</dbReference>
<evidence type="ECO:0000259" key="5">
    <source>
        <dbReference type="Pfam" id="PF01321"/>
    </source>
</evidence>
<accession>A0ABS7PD87</accession>
<evidence type="ECO:0000259" key="6">
    <source>
        <dbReference type="Pfam" id="PF16188"/>
    </source>
</evidence>
<proteinExistence type="inferred from homology"/>
<evidence type="ECO:0000313" key="7">
    <source>
        <dbReference type="EMBL" id="MBY8337025.1"/>
    </source>
</evidence>
<feature type="domain" description="Creatinase N-terminal" evidence="5">
    <location>
        <begin position="9"/>
        <end position="141"/>
    </location>
</feature>
<evidence type="ECO:0000259" key="4">
    <source>
        <dbReference type="Pfam" id="PF00557"/>
    </source>
</evidence>
<keyword evidence="7" id="KW-0031">Aminopeptidase</keyword>
<gene>
    <name evidence="7" type="ORF">KYN89_08180</name>
</gene>
<dbReference type="InterPro" id="IPR036005">
    <property type="entry name" value="Creatinase/aminopeptidase-like"/>
</dbReference>
<dbReference type="InterPro" id="IPR032416">
    <property type="entry name" value="Peptidase_M24_C"/>
</dbReference>
<dbReference type="PANTHER" id="PTHR43763:SF6">
    <property type="entry name" value="XAA-PRO AMINOPEPTIDASE 1"/>
    <property type="match status" value="1"/>
</dbReference>
<dbReference type="CDD" id="cd01085">
    <property type="entry name" value="APP"/>
    <property type="match status" value="1"/>
</dbReference>
<sequence>MLMQTHEARLSALREELKRRGLDGFFVPIADAHMSEYVGEDAQRLRWLTGFGGSAGSAAVLLDKAAIFVDGRYTVQVRDQVEERLFEYRGVPKDNPANWLAENAGEGAKIGYDAWLATPGWVRSTSAALEKVGAKLVPVDGNPIDAVWQDQPAQSDAEARVHTDTHAGRNAQEKRAAIADWLGEEKLDGVVLSALDSVGWAFNIRGGDIAHTPVTMAFALVQQDGTAQLFIDENKVGPELKQHLGNAVTIRPRSEFESALGSFEGKRIALDPEYGVAAIAQALEEGGAKVVETRDPTILPRAIKNEAEIDGHRDAQARDGAAVSRFLAWIEAEAPSGEVDELTAAAKLLEFRSVDGGLKDTSFDTISAAAGHAALPHYKVDEDSNITIPPGSIFLCDSGGQYIGDERAGTTDITRTVWVGSADGKAEPSAEMKDRFTRVLKGHISIARAVFPEGTTGGQLDTLARMHLWEAGCDYAHGTGHGVGSALGVHEGPQRIAKTTGSQGGTMEPLAAGMICSNEPGYYKAGEYGIRIENLVLIEERAIENADEGTWFGFENLTWVPIDRALIDIDLLTPEERDWVDHYHACCREILKQRVAETGDERAADWLERHTQPL</sequence>
<organism evidence="7 8">
    <name type="scientific">Alteriqipengyuania abyssalis</name>
    <dbReference type="NCBI Taxonomy" id="2860200"/>
    <lineage>
        <taxon>Bacteria</taxon>
        <taxon>Pseudomonadati</taxon>
        <taxon>Pseudomonadota</taxon>
        <taxon>Alphaproteobacteria</taxon>
        <taxon>Sphingomonadales</taxon>
        <taxon>Erythrobacteraceae</taxon>
        <taxon>Alteriqipengyuania</taxon>
    </lineage>
</organism>
<comment type="caution">
    <text evidence="7">The sequence shown here is derived from an EMBL/GenBank/DDBJ whole genome shotgun (WGS) entry which is preliminary data.</text>
</comment>
<keyword evidence="8" id="KW-1185">Reference proteome</keyword>